<feature type="coiled-coil region" evidence="1">
    <location>
        <begin position="312"/>
        <end position="339"/>
    </location>
</feature>
<evidence type="ECO:0000256" key="1">
    <source>
        <dbReference type="SAM" id="Coils"/>
    </source>
</evidence>
<dbReference type="RefSeq" id="WP_277898496.1">
    <property type="nucleotide sequence ID" value="NZ_JAPMUA010000001.1"/>
</dbReference>
<accession>A0ABT6FNA1</accession>
<protein>
    <recommendedName>
        <fullName evidence="5">Peptidase S74 domain-containing protein</fullName>
    </recommendedName>
</protein>
<name>A0ABT6FNA1_9FLAO</name>
<evidence type="ECO:0000313" key="3">
    <source>
        <dbReference type="EMBL" id="MDG3584738.1"/>
    </source>
</evidence>
<reference evidence="3" key="1">
    <citation type="submission" date="2022-11" db="EMBL/GenBank/DDBJ databases">
        <title>High-quality draft genome sequence of Galbibacter sp. strain CMA-7.</title>
        <authorList>
            <person name="Wei L."/>
            <person name="Dong C."/>
            <person name="Shao Z."/>
        </authorList>
    </citation>
    <scope>NUCLEOTIDE SEQUENCE</scope>
    <source>
        <strain evidence="3">CMA-7</strain>
    </source>
</reference>
<proteinExistence type="predicted"/>
<gene>
    <name evidence="3" type="ORF">OSR52_02575</name>
</gene>
<dbReference type="Proteomes" id="UP001153642">
    <property type="component" value="Unassembled WGS sequence"/>
</dbReference>
<dbReference type="EMBL" id="JAPMUA010000001">
    <property type="protein sequence ID" value="MDG3584738.1"/>
    <property type="molecule type" value="Genomic_DNA"/>
</dbReference>
<evidence type="ECO:0000313" key="4">
    <source>
        <dbReference type="Proteomes" id="UP001153642"/>
    </source>
</evidence>
<comment type="caution">
    <text evidence="3">The sequence shown here is derived from an EMBL/GenBank/DDBJ whole genome shotgun (WGS) entry which is preliminary data.</text>
</comment>
<keyword evidence="1" id="KW-0175">Coiled coil</keyword>
<feature type="chain" id="PRO_5047216737" description="Peptidase S74 domain-containing protein" evidence="2">
    <location>
        <begin position="21"/>
        <end position="341"/>
    </location>
</feature>
<sequence>MKYMLSMVLILAFMSIDVKAQWEVKNGTSFIVNSHINRENDFGFNLETTGGNYGYFIENNNTGTNQQTFYFGQSNGSKNIFGISSSSDTGGSWESRLVINQNGFIGIGTNSPEYILDVKKGIRIRKSTFGVTMASSDNGWLRDEWLTGNYGPVQWNQNTQKWSRPSGDYNDIGGVLWQDEGTYFIRDHGGDNLEYSNKELLEQAFLFADIVNGNIGIGTADPGSWKLAVNGKIRAKEIKVETGWSDFVFEENYNLPTLEEVEKHIQEKGHLKDIPSAKEVAKEGIYLGEMDAKLLQKIEELTLYAIDQEKRMDNYENVIEYLTEVIKNQQESIEKLQEAHD</sequence>
<keyword evidence="2" id="KW-0732">Signal</keyword>
<keyword evidence="4" id="KW-1185">Reference proteome</keyword>
<evidence type="ECO:0008006" key="5">
    <source>
        <dbReference type="Google" id="ProtNLM"/>
    </source>
</evidence>
<evidence type="ECO:0000256" key="2">
    <source>
        <dbReference type="SAM" id="SignalP"/>
    </source>
</evidence>
<organism evidence="3 4">
    <name type="scientific">Galbibacter pacificus</name>
    <dbReference type="NCBI Taxonomy" id="2996052"/>
    <lineage>
        <taxon>Bacteria</taxon>
        <taxon>Pseudomonadati</taxon>
        <taxon>Bacteroidota</taxon>
        <taxon>Flavobacteriia</taxon>
        <taxon>Flavobacteriales</taxon>
        <taxon>Flavobacteriaceae</taxon>
        <taxon>Galbibacter</taxon>
    </lineage>
</organism>
<feature type="signal peptide" evidence="2">
    <location>
        <begin position="1"/>
        <end position="20"/>
    </location>
</feature>